<feature type="transmembrane region" description="Helical" evidence="2">
    <location>
        <begin position="76"/>
        <end position="96"/>
    </location>
</feature>
<reference evidence="4 5" key="1">
    <citation type="submission" date="2022-04" db="EMBL/GenBank/DDBJ databases">
        <title>Diverse halophilic archaea isolated from saline environments.</title>
        <authorList>
            <person name="Cui H.-L."/>
        </authorList>
    </citation>
    <scope>NUCLEOTIDE SEQUENCE [LARGE SCALE GENOMIC DNA]</scope>
    <source>
        <strain evidence="4 5">XZYJT49</strain>
    </source>
</reference>
<protein>
    <submittedName>
        <fullName evidence="4">CAP domain-containing protein</fullName>
    </submittedName>
</protein>
<keyword evidence="5" id="KW-1185">Reference proteome</keyword>
<dbReference type="AlphaFoldDB" id="A0A8U0HQG1"/>
<dbReference type="RefSeq" id="WP_248649035.1">
    <property type="nucleotide sequence ID" value="NZ_CP096659.1"/>
</dbReference>
<dbReference type="PANTHER" id="PTHR31157">
    <property type="entry name" value="SCP DOMAIN-CONTAINING PROTEIN"/>
    <property type="match status" value="1"/>
</dbReference>
<feature type="domain" description="SCP" evidence="3">
    <location>
        <begin position="151"/>
        <end position="296"/>
    </location>
</feature>
<evidence type="ECO:0000256" key="1">
    <source>
        <dbReference type="SAM" id="MobiDB-lite"/>
    </source>
</evidence>
<dbReference type="EMBL" id="CP096659">
    <property type="protein sequence ID" value="UPV72976.1"/>
    <property type="molecule type" value="Genomic_DNA"/>
</dbReference>
<sequence>MDNGKVRTYGTEEAVENLDSSPPVQTKSDEDLDDELDEIREKQKNSIFDHIINAVVYPFAIGVVLFRWFFSLRALLILILGVATVGQLGLVGVPGFPVDTSPAESAIDDAGGAVANVTDSDANSTNGSSDGGFLSDDELNRTKIEYLVHKEINERRRAHDLRPIQFDKELRQIARYHSKDMGENQYFAHESPSGETMADRYDKFGYDCRVDTSGNQYATGAENIAYTYAYENIARENGETAYYTTEKEIAQGLVNGWMNSTGHRKNILKPYWENEGIGIYIIEIDGKTRVYATQNFC</sequence>
<dbReference type="GeneID" id="72185631"/>
<feature type="region of interest" description="Disordered" evidence="1">
    <location>
        <begin position="1"/>
        <end position="31"/>
    </location>
</feature>
<keyword evidence="2" id="KW-0812">Transmembrane</keyword>
<evidence type="ECO:0000313" key="4">
    <source>
        <dbReference type="EMBL" id="UPV72976.1"/>
    </source>
</evidence>
<name>A0A8U0HQG1_9EURY</name>
<evidence type="ECO:0000256" key="2">
    <source>
        <dbReference type="SAM" id="Phobius"/>
    </source>
</evidence>
<dbReference type="PANTHER" id="PTHR31157:SF1">
    <property type="entry name" value="SCP DOMAIN-CONTAINING PROTEIN"/>
    <property type="match status" value="1"/>
</dbReference>
<proteinExistence type="predicted"/>
<dbReference type="SUPFAM" id="SSF55797">
    <property type="entry name" value="PR-1-like"/>
    <property type="match status" value="1"/>
</dbReference>
<organism evidence="4 5">
    <name type="scientific">Halorussus limi</name>
    <dbReference type="NCBI Taxonomy" id="2938695"/>
    <lineage>
        <taxon>Archaea</taxon>
        <taxon>Methanobacteriati</taxon>
        <taxon>Methanobacteriota</taxon>
        <taxon>Stenosarchaea group</taxon>
        <taxon>Halobacteria</taxon>
        <taxon>Halobacteriales</taxon>
        <taxon>Haladaptataceae</taxon>
        <taxon>Halorussus</taxon>
    </lineage>
</organism>
<evidence type="ECO:0000313" key="5">
    <source>
        <dbReference type="Proteomes" id="UP000830729"/>
    </source>
</evidence>
<accession>A0A8U0HQG1</accession>
<dbReference type="CDD" id="cd05379">
    <property type="entry name" value="CAP_bacterial"/>
    <property type="match status" value="1"/>
</dbReference>
<keyword evidence="2" id="KW-1133">Transmembrane helix</keyword>
<feature type="transmembrane region" description="Helical" evidence="2">
    <location>
        <begin position="50"/>
        <end position="70"/>
    </location>
</feature>
<dbReference type="KEGG" id="halx:M0R89_10490"/>
<evidence type="ECO:0000259" key="3">
    <source>
        <dbReference type="Pfam" id="PF00188"/>
    </source>
</evidence>
<gene>
    <name evidence="4" type="ORF">M0R89_10490</name>
</gene>
<keyword evidence="2" id="KW-0472">Membrane</keyword>
<dbReference type="Pfam" id="PF00188">
    <property type="entry name" value="CAP"/>
    <property type="match status" value="1"/>
</dbReference>
<dbReference type="Proteomes" id="UP000830729">
    <property type="component" value="Chromosome"/>
</dbReference>
<dbReference type="InterPro" id="IPR035940">
    <property type="entry name" value="CAP_sf"/>
</dbReference>
<dbReference type="InterPro" id="IPR014044">
    <property type="entry name" value="CAP_dom"/>
</dbReference>
<dbReference type="Gene3D" id="3.40.33.10">
    <property type="entry name" value="CAP"/>
    <property type="match status" value="1"/>
</dbReference>